<sequence>MAPSPTPASPDAAGEAVATVERGLSVLRLLAAARTGRTSRADLVRATGLARSTLDRVAATLCRLGHLRAEGQDLLLAPRVMEFGNAYLAAGRVPELAGPARRLAEELDETVSVSVPDGDGTRFVVRCPRSRAMAVAFRVGDLLPAERSASGPLFAAAWDAAAWERWRHRLAAGPAEGAFPALPPSPGAGAPAPGLAARADEARRTGTALDDQTVEPGVIAVSLPVHGPGGEVVCAVGVVSHTSRHTVDSLARHALPRLRACAREMTGALARPPEDAPGPAAGTGDATARRLRAAKEELGPAFLQSLARGLAVLSVLRAPGGLSLSRVAEATGLPRATARRALLSLTRLGYAATDATGRSFVPLPRVLELGYAAQSAVGFERLATPHLADLVRRIHDSSSIAVLDGDDIRYVARVATTRIMGVDLAVGTRLPAPVTAMGRVLLAGLPPDGAERRLARFAGAGPGAPGQPDELRRTLDAARRDGYAVSDEELEPGLRSIAVPLHDRDGRVVAAMNVAVHAAHRSVRDLRENVLPHLSGTARRIETDLAAATECADAATPR</sequence>
<evidence type="ECO:0000313" key="7">
    <source>
        <dbReference type="EMBL" id="MBM9617402.1"/>
    </source>
</evidence>
<dbReference type="Gene3D" id="1.10.10.10">
    <property type="entry name" value="Winged helix-like DNA-binding domain superfamily/Winged helix DNA-binding domain"/>
    <property type="match status" value="2"/>
</dbReference>
<dbReference type="InterPro" id="IPR029016">
    <property type="entry name" value="GAF-like_dom_sf"/>
</dbReference>
<feature type="region of interest" description="Disordered" evidence="4">
    <location>
        <begin position="178"/>
        <end position="200"/>
    </location>
</feature>
<dbReference type="PANTHER" id="PTHR30136">
    <property type="entry name" value="HELIX-TURN-HELIX TRANSCRIPTIONAL REGULATOR, ICLR FAMILY"/>
    <property type="match status" value="1"/>
</dbReference>
<dbReference type="Gene3D" id="3.30.450.40">
    <property type="match status" value="2"/>
</dbReference>
<proteinExistence type="predicted"/>
<protein>
    <submittedName>
        <fullName evidence="7">Helix-turn-helix domain-containing protein</fullName>
    </submittedName>
</protein>
<dbReference type="InterPro" id="IPR036390">
    <property type="entry name" value="WH_DNA-bd_sf"/>
</dbReference>
<evidence type="ECO:0000256" key="2">
    <source>
        <dbReference type="ARBA" id="ARBA00023125"/>
    </source>
</evidence>
<feature type="domain" description="IclR-ED" evidence="6">
    <location>
        <begin position="365"/>
        <end position="547"/>
    </location>
</feature>
<feature type="domain" description="HTH iclR-type" evidence="5">
    <location>
        <begin position="303"/>
        <end position="364"/>
    </location>
</feature>
<reference evidence="7 8" key="1">
    <citation type="journal article" date="2016" name="Arch. Microbiol.">
        <title>Streptomyces zhihengii sp. nov., isolated from rhizospheric soil of Psammosilene tunicoides.</title>
        <authorList>
            <person name="Huang M.J."/>
            <person name="Fei J.J."/>
            <person name="Salam N."/>
            <person name="Kim C.J."/>
            <person name="Hozzein W.N."/>
            <person name="Xiao M."/>
            <person name="Huang H.Q."/>
            <person name="Li W.J."/>
        </authorList>
    </citation>
    <scope>NUCLEOTIDE SEQUENCE [LARGE SCALE GENOMIC DNA]</scope>
    <source>
        <strain evidence="7 8">YIM T102</strain>
    </source>
</reference>
<dbReference type="SMART" id="SM00346">
    <property type="entry name" value="HTH_ICLR"/>
    <property type="match status" value="2"/>
</dbReference>
<name>A0ABS2UIH3_9ACTN</name>
<dbReference type="PANTHER" id="PTHR30136:SF34">
    <property type="entry name" value="TRANSCRIPTIONAL REGULATOR"/>
    <property type="match status" value="1"/>
</dbReference>
<evidence type="ECO:0000256" key="4">
    <source>
        <dbReference type="SAM" id="MobiDB-lite"/>
    </source>
</evidence>
<evidence type="ECO:0000256" key="1">
    <source>
        <dbReference type="ARBA" id="ARBA00023015"/>
    </source>
</evidence>
<comment type="caution">
    <text evidence="7">The sequence shown here is derived from an EMBL/GenBank/DDBJ whole genome shotgun (WGS) entry which is preliminary data.</text>
</comment>
<dbReference type="SUPFAM" id="SSF46785">
    <property type="entry name" value="Winged helix' DNA-binding domain"/>
    <property type="match status" value="2"/>
</dbReference>
<evidence type="ECO:0000259" key="5">
    <source>
        <dbReference type="PROSITE" id="PS51077"/>
    </source>
</evidence>
<dbReference type="InterPro" id="IPR050707">
    <property type="entry name" value="HTH_MetabolicPath_Reg"/>
</dbReference>
<gene>
    <name evidence="7" type="ORF">JE024_01380</name>
</gene>
<keyword evidence="1" id="KW-0805">Transcription regulation</keyword>
<dbReference type="InterPro" id="IPR036388">
    <property type="entry name" value="WH-like_DNA-bd_sf"/>
</dbReference>
<evidence type="ECO:0000313" key="8">
    <source>
        <dbReference type="Proteomes" id="UP000664109"/>
    </source>
</evidence>
<keyword evidence="8" id="KW-1185">Reference proteome</keyword>
<dbReference type="Proteomes" id="UP000664109">
    <property type="component" value="Unassembled WGS sequence"/>
</dbReference>
<organism evidence="7 8">
    <name type="scientific">Streptomyces zhihengii</name>
    <dbReference type="NCBI Taxonomy" id="1818004"/>
    <lineage>
        <taxon>Bacteria</taxon>
        <taxon>Bacillati</taxon>
        <taxon>Actinomycetota</taxon>
        <taxon>Actinomycetes</taxon>
        <taxon>Kitasatosporales</taxon>
        <taxon>Streptomycetaceae</taxon>
        <taxon>Streptomyces</taxon>
    </lineage>
</organism>
<dbReference type="InterPro" id="IPR014757">
    <property type="entry name" value="Tscrpt_reg_IclR_C"/>
</dbReference>
<feature type="domain" description="HTH iclR-type" evidence="5">
    <location>
        <begin position="17"/>
        <end position="78"/>
    </location>
</feature>
<dbReference type="SUPFAM" id="SSF55781">
    <property type="entry name" value="GAF domain-like"/>
    <property type="match status" value="2"/>
</dbReference>
<evidence type="ECO:0000259" key="6">
    <source>
        <dbReference type="PROSITE" id="PS51078"/>
    </source>
</evidence>
<keyword evidence="2" id="KW-0238">DNA-binding</keyword>
<dbReference type="Pfam" id="PF09339">
    <property type="entry name" value="HTH_IclR"/>
    <property type="match status" value="2"/>
</dbReference>
<feature type="compositionally biased region" description="Low complexity" evidence="4">
    <location>
        <begin position="187"/>
        <end position="197"/>
    </location>
</feature>
<evidence type="ECO:0000256" key="3">
    <source>
        <dbReference type="ARBA" id="ARBA00023163"/>
    </source>
</evidence>
<dbReference type="PROSITE" id="PS51077">
    <property type="entry name" value="HTH_ICLR"/>
    <property type="match status" value="2"/>
</dbReference>
<dbReference type="RefSeq" id="WP_205371793.1">
    <property type="nucleotide sequence ID" value="NZ_JAFEJA010000001.1"/>
</dbReference>
<dbReference type="EMBL" id="JAFEJA010000001">
    <property type="protein sequence ID" value="MBM9617402.1"/>
    <property type="molecule type" value="Genomic_DNA"/>
</dbReference>
<dbReference type="Pfam" id="PF01614">
    <property type="entry name" value="IclR_C"/>
    <property type="match status" value="2"/>
</dbReference>
<feature type="domain" description="IclR-ED" evidence="6">
    <location>
        <begin position="79"/>
        <end position="271"/>
    </location>
</feature>
<dbReference type="InterPro" id="IPR005471">
    <property type="entry name" value="Tscrpt_reg_IclR_N"/>
</dbReference>
<keyword evidence="3" id="KW-0804">Transcription</keyword>
<dbReference type="PROSITE" id="PS51078">
    <property type="entry name" value="ICLR_ED"/>
    <property type="match status" value="2"/>
</dbReference>
<accession>A0ABS2UIH3</accession>